<dbReference type="AlphaFoldDB" id="A0A226NBR9"/>
<name>A0A226NBR9_CALSU</name>
<sequence length="80" mass="7363">MFVKPSVGTAGVKPSAPSEVSSGAGGPDPPAALGEGVPAGARPLLPGVPGSRCRGSPAPARRCEGGVAAAGGGGAAPCVF</sequence>
<gene>
    <name evidence="2" type="ORF">ASZ78_007360</name>
</gene>
<comment type="caution">
    <text evidence="2">The sequence shown here is derived from an EMBL/GenBank/DDBJ whole genome shotgun (WGS) entry which is preliminary data.</text>
</comment>
<keyword evidence="3" id="KW-1185">Reference proteome</keyword>
<feature type="region of interest" description="Disordered" evidence="1">
    <location>
        <begin position="1"/>
        <end position="58"/>
    </location>
</feature>
<accession>A0A226NBR9</accession>
<reference evidence="2 3" key="1">
    <citation type="submission" date="2016-07" db="EMBL/GenBank/DDBJ databases">
        <title>Disparate Historic Effective Population Sizes Predicted by Modern Levels of Genome Diversity for the Scaled Quail (Callipepla squamata) and the Northern Bobwhite (Colinus virginianus): Inferences from First and Second Generation Draft Genome Assemblies for Sympatric New World Quail.</title>
        <authorList>
            <person name="Oldeschulte D.L."/>
            <person name="Halley Y.A."/>
            <person name="Bhattarai E.K."/>
            <person name="Brashear W.A."/>
            <person name="Hill J."/>
            <person name="Metz R.P."/>
            <person name="Johnson C.D."/>
            <person name="Rollins D."/>
            <person name="Peterson M.J."/>
            <person name="Bickhart D.M."/>
            <person name="Decker J.E."/>
            <person name="Seabury C.M."/>
        </authorList>
    </citation>
    <scope>NUCLEOTIDE SEQUENCE [LARGE SCALE GENOMIC DNA]</scope>
    <source>
        <strain evidence="2 3">Texas</strain>
        <tissue evidence="2">Leg muscle</tissue>
    </source>
</reference>
<proteinExistence type="predicted"/>
<dbReference type="Proteomes" id="UP000198323">
    <property type="component" value="Unassembled WGS sequence"/>
</dbReference>
<dbReference type="EMBL" id="MCFN01000107">
    <property type="protein sequence ID" value="OXB64957.1"/>
    <property type="molecule type" value="Genomic_DNA"/>
</dbReference>
<evidence type="ECO:0000313" key="2">
    <source>
        <dbReference type="EMBL" id="OXB64957.1"/>
    </source>
</evidence>
<protein>
    <submittedName>
        <fullName evidence="2">Uncharacterized protein</fullName>
    </submittedName>
</protein>
<organism evidence="2 3">
    <name type="scientific">Callipepla squamata</name>
    <name type="common">Scaled quail</name>
    <dbReference type="NCBI Taxonomy" id="9009"/>
    <lineage>
        <taxon>Eukaryota</taxon>
        <taxon>Metazoa</taxon>
        <taxon>Chordata</taxon>
        <taxon>Craniata</taxon>
        <taxon>Vertebrata</taxon>
        <taxon>Euteleostomi</taxon>
        <taxon>Archelosauria</taxon>
        <taxon>Archosauria</taxon>
        <taxon>Dinosauria</taxon>
        <taxon>Saurischia</taxon>
        <taxon>Theropoda</taxon>
        <taxon>Coelurosauria</taxon>
        <taxon>Aves</taxon>
        <taxon>Neognathae</taxon>
        <taxon>Galloanserae</taxon>
        <taxon>Galliformes</taxon>
        <taxon>Odontophoridae</taxon>
        <taxon>Callipepla</taxon>
    </lineage>
</organism>
<evidence type="ECO:0000313" key="3">
    <source>
        <dbReference type="Proteomes" id="UP000198323"/>
    </source>
</evidence>
<evidence type="ECO:0000256" key="1">
    <source>
        <dbReference type="SAM" id="MobiDB-lite"/>
    </source>
</evidence>